<comment type="caution">
    <text evidence="1">The sequence shown here is derived from an EMBL/GenBank/DDBJ whole genome shotgun (WGS) entry which is preliminary data.</text>
</comment>
<accession>A0A9N9KEI8</accession>
<organism evidence="1 2">
    <name type="scientific">Dentiscutata erythropus</name>
    <dbReference type="NCBI Taxonomy" id="1348616"/>
    <lineage>
        <taxon>Eukaryota</taxon>
        <taxon>Fungi</taxon>
        <taxon>Fungi incertae sedis</taxon>
        <taxon>Mucoromycota</taxon>
        <taxon>Glomeromycotina</taxon>
        <taxon>Glomeromycetes</taxon>
        <taxon>Diversisporales</taxon>
        <taxon>Gigasporaceae</taxon>
        <taxon>Dentiscutata</taxon>
    </lineage>
</organism>
<dbReference type="Proteomes" id="UP000789405">
    <property type="component" value="Unassembled WGS sequence"/>
</dbReference>
<protein>
    <submittedName>
        <fullName evidence="1">17373_t:CDS:1</fullName>
    </submittedName>
</protein>
<dbReference type="EMBL" id="CAJVPY010060322">
    <property type="protein sequence ID" value="CAG8821156.1"/>
    <property type="molecule type" value="Genomic_DNA"/>
</dbReference>
<feature type="non-terminal residue" evidence="1">
    <location>
        <position position="1"/>
    </location>
</feature>
<sequence length="47" mass="5531">SHINDNTTLKNNLDDDKKFYSHIKLHIDNIVTIKEENDEFYAIVKAI</sequence>
<reference evidence="1" key="1">
    <citation type="submission" date="2021-06" db="EMBL/GenBank/DDBJ databases">
        <authorList>
            <person name="Kallberg Y."/>
            <person name="Tangrot J."/>
            <person name="Rosling A."/>
        </authorList>
    </citation>
    <scope>NUCLEOTIDE SEQUENCE</scope>
    <source>
        <strain evidence="1">MA453B</strain>
    </source>
</reference>
<proteinExistence type="predicted"/>
<feature type="non-terminal residue" evidence="1">
    <location>
        <position position="47"/>
    </location>
</feature>
<name>A0A9N9KEI8_9GLOM</name>
<gene>
    <name evidence="1" type="ORF">DERYTH_LOCUS27075</name>
</gene>
<dbReference type="AlphaFoldDB" id="A0A9N9KEI8"/>
<evidence type="ECO:0000313" key="1">
    <source>
        <dbReference type="EMBL" id="CAG8821156.1"/>
    </source>
</evidence>
<evidence type="ECO:0000313" key="2">
    <source>
        <dbReference type="Proteomes" id="UP000789405"/>
    </source>
</evidence>
<keyword evidence="2" id="KW-1185">Reference proteome</keyword>